<evidence type="ECO:0000313" key="1">
    <source>
        <dbReference type="EMBL" id="NEX19345.1"/>
    </source>
</evidence>
<reference evidence="2" key="1">
    <citation type="journal article" date="2020" name="Microbiol. Resour. Announc.">
        <title>Draft Genome Sequences of Thiorhodococcus mannitoliphagus and Thiorhodococcus minor, Purple Sulfur Photosynthetic Bacteria in the Gammaproteobacterial Family Chromatiaceae.</title>
        <authorList>
            <person name="Aviles F.A."/>
            <person name="Meyer T.E."/>
            <person name="Kyndt J.A."/>
        </authorList>
    </citation>
    <scope>NUCLEOTIDE SEQUENCE [LARGE SCALE GENOMIC DNA]</scope>
    <source>
        <strain evidence="2">DSM 18266</strain>
    </source>
</reference>
<proteinExistence type="predicted"/>
<comment type="caution">
    <text evidence="1">The sequence shown here is derived from an EMBL/GenBank/DDBJ whole genome shotgun (WGS) entry which is preliminary data.</text>
</comment>
<name>A0A6P1DUH2_9GAMM</name>
<keyword evidence="2" id="KW-1185">Reference proteome</keyword>
<dbReference type="AlphaFoldDB" id="A0A6P1DUH2"/>
<dbReference type="EMBL" id="JAAIJR010000008">
    <property type="protein sequence ID" value="NEX19345.1"/>
    <property type="molecule type" value="Genomic_DNA"/>
</dbReference>
<evidence type="ECO:0000313" key="2">
    <source>
        <dbReference type="Proteomes" id="UP000471640"/>
    </source>
</evidence>
<accession>A0A6P1DUH2</accession>
<gene>
    <name evidence="1" type="ORF">G3480_03285</name>
</gene>
<dbReference type="Proteomes" id="UP000471640">
    <property type="component" value="Unassembled WGS sequence"/>
</dbReference>
<reference evidence="1 2" key="2">
    <citation type="submission" date="2020-02" db="EMBL/GenBank/DDBJ databases">
        <title>Genome sequences of Thiorhodococcus mannitoliphagus and Thiorhodococcus minor, purple sulfur photosynthetic bacteria in the gammaproteobacterial family, Chromatiaceae.</title>
        <authorList>
            <person name="Aviles F.A."/>
            <person name="Meyer T.E."/>
            <person name="Kyndt J.A."/>
        </authorList>
    </citation>
    <scope>NUCLEOTIDE SEQUENCE [LARGE SCALE GENOMIC DNA]</scope>
    <source>
        <strain evidence="1 2">DSM 18266</strain>
    </source>
</reference>
<sequence>MCTAIPLGQCGGEAGSRLVRSLRERPPRSVSFALSARLLALIPGRGRLLGAQSWGVA</sequence>
<dbReference type="RefSeq" id="WP_164652246.1">
    <property type="nucleotide sequence ID" value="NZ_JAAIJR010000008.1"/>
</dbReference>
<protein>
    <submittedName>
        <fullName evidence="1">Uncharacterized protein</fullName>
    </submittedName>
</protein>
<organism evidence="1 2">
    <name type="scientific">Thiorhodococcus mannitoliphagus</name>
    <dbReference type="NCBI Taxonomy" id="329406"/>
    <lineage>
        <taxon>Bacteria</taxon>
        <taxon>Pseudomonadati</taxon>
        <taxon>Pseudomonadota</taxon>
        <taxon>Gammaproteobacteria</taxon>
        <taxon>Chromatiales</taxon>
        <taxon>Chromatiaceae</taxon>
        <taxon>Thiorhodococcus</taxon>
    </lineage>
</organism>